<accession>A0ABR4JTL2</accession>
<dbReference type="EMBL" id="JBFXLU010000090">
    <property type="protein sequence ID" value="KAL2843367.1"/>
    <property type="molecule type" value="Genomic_DNA"/>
</dbReference>
<reference evidence="1 2" key="1">
    <citation type="submission" date="2024-07" db="EMBL/GenBank/DDBJ databases">
        <title>Section-level genome sequencing and comparative genomics of Aspergillus sections Usti and Cavernicolus.</title>
        <authorList>
            <consortium name="Lawrence Berkeley National Laboratory"/>
            <person name="Nybo J.L."/>
            <person name="Vesth T.C."/>
            <person name="Theobald S."/>
            <person name="Frisvad J.C."/>
            <person name="Larsen T.O."/>
            <person name="Kjaerboelling I."/>
            <person name="Rothschild-Mancinelli K."/>
            <person name="Lyhne E.K."/>
            <person name="Kogle M.E."/>
            <person name="Barry K."/>
            <person name="Clum A."/>
            <person name="Na H."/>
            <person name="Ledsgaard L."/>
            <person name="Lin J."/>
            <person name="Lipzen A."/>
            <person name="Kuo A."/>
            <person name="Riley R."/>
            <person name="Mondo S."/>
            <person name="Labutti K."/>
            <person name="Haridas S."/>
            <person name="Pangalinan J."/>
            <person name="Salamov A.A."/>
            <person name="Simmons B.A."/>
            <person name="Magnuson J.K."/>
            <person name="Chen J."/>
            <person name="Drula E."/>
            <person name="Henrissat B."/>
            <person name="Wiebenga A."/>
            <person name="Lubbers R.J."/>
            <person name="Gomes A.C."/>
            <person name="Makela M.R."/>
            <person name="Stajich J."/>
            <person name="Grigoriev I.V."/>
            <person name="Mortensen U.H."/>
            <person name="De Vries R.P."/>
            <person name="Baker S.E."/>
            <person name="Andersen M.R."/>
        </authorList>
    </citation>
    <scope>NUCLEOTIDE SEQUENCE [LARGE SCALE GENOMIC DNA]</scope>
    <source>
        <strain evidence="1 2">CBS 123904</strain>
    </source>
</reference>
<dbReference type="Proteomes" id="UP001610446">
    <property type="component" value="Unassembled WGS sequence"/>
</dbReference>
<evidence type="ECO:0000313" key="2">
    <source>
        <dbReference type="Proteomes" id="UP001610446"/>
    </source>
</evidence>
<evidence type="ECO:0000313" key="1">
    <source>
        <dbReference type="EMBL" id="KAL2843367.1"/>
    </source>
</evidence>
<protein>
    <submittedName>
        <fullName evidence="1">Uncharacterized protein</fullName>
    </submittedName>
</protein>
<sequence length="252" mass="28638">MPDIRRRRGEPGGENEVMLGSQLITPRSFLFAIVVDVGHGGASCPLAVAYRQGCDRPTALWPPVRIYRFLADILALIEILWDPANRAMLEAERALAKDWYRRPSVPDSPQHPFIKPDRHYKYLVPPQPPLPWHHDALSDNSARCGDVQLQPLTTAFRADCTEYGLVVLDISNLDSVKYGIVAFGMHYMAEVSARSTPMNWDPIEDKPPLKEQDVVLDSPRSRVPLSIHQWLSKRIHLRQCTTYACFTLFPEQ</sequence>
<organism evidence="1 2">
    <name type="scientific">Aspergillus pseudoustus</name>
    <dbReference type="NCBI Taxonomy" id="1810923"/>
    <lineage>
        <taxon>Eukaryota</taxon>
        <taxon>Fungi</taxon>
        <taxon>Dikarya</taxon>
        <taxon>Ascomycota</taxon>
        <taxon>Pezizomycotina</taxon>
        <taxon>Eurotiomycetes</taxon>
        <taxon>Eurotiomycetidae</taxon>
        <taxon>Eurotiales</taxon>
        <taxon>Aspergillaceae</taxon>
        <taxon>Aspergillus</taxon>
        <taxon>Aspergillus subgen. Nidulantes</taxon>
    </lineage>
</organism>
<comment type="caution">
    <text evidence="1">The sequence shown here is derived from an EMBL/GenBank/DDBJ whole genome shotgun (WGS) entry which is preliminary data.</text>
</comment>
<name>A0ABR4JTL2_9EURO</name>
<keyword evidence="2" id="KW-1185">Reference proteome</keyword>
<proteinExistence type="predicted"/>
<gene>
    <name evidence="1" type="ORF">BJY01DRAFT_235677</name>
</gene>